<organism evidence="1 2">
    <name type="scientific">Donghicola mangrovi</name>
    <dbReference type="NCBI Taxonomy" id="2729614"/>
    <lineage>
        <taxon>Bacteria</taxon>
        <taxon>Pseudomonadati</taxon>
        <taxon>Pseudomonadota</taxon>
        <taxon>Alphaproteobacteria</taxon>
        <taxon>Rhodobacterales</taxon>
        <taxon>Roseobacteraceae</taxon>
        <taxon>Donghicola</taxon>
    </lineage>
</organism>
<comment type="caution">
    <text evidence="1">The sequence shown here is derived from an EMBL/GenBank/DDBJ whole genome shotgun (WGS) entry which is preliminary data.</text>
</comment>
<evidence type="ECO:0000313" key="1">
    <source>
        <dbReference type="EMBL" id="NVO27036.1"/>
    </source>
</evidence>
<gene>
    <name evidence="1" type="ORF">HJ526_06385</name>
</gene>
<name>A0ABX2PDK1_9RHOB</name>
<accession>A0ABX2PDK1</accession>
<keyword evidence="2" id="KW-1185">Reference proteome</keyword>
<protein>
    <submittedName>
        <fullName evidence="1">DUF4177 domain-containing protein</fullName>
    </submittedName>
</protein>
<evidence type="ECO:0000313" key="2">
    <source>
        <dbReference type="Proteomes" id="UP000523601"/>
    </source>
</evidence>
<reference evidence="1 2" key="1">
    <citation type="submission" date="2020-04" db="EMBL/GenBank/DDBJ databases">
        <title>Donghicola sp., a member of the Rhodobacteraceae family isolated from mangrove forest in Thailand.</title>
        <authorList>
            <person name="Charoenyingcharoen P."/>
            <person name="Yukphan P."/>
        </authorList>
    </citation>
    <scope>NUCLEOTIDE SEQUENCE [LARGE SCALE GENOMIC DNA]</scope>
    <source>
        <strain evidence="1 2">C2-DW-16</strain>
    </source>
</reference>
<proteinExistence type="predicted"/>
<dbReference type="EMBL" id="JABCJD010000002">
    <property type="protein sequence ID" value="NVO27036.1"/>
    <property type="molecule type" value="Genomic_DNA"/>
</dbReference>
<sequence length="193" mass="21488">MAQYEFRVIPAPTKGQKAPGIKTNEARFAYAVEELMNDLAQDGWMYHRADTLPMEVREGLRGTKTTFQTLLVFRREIAEEVVEVQAPKATTTIEPAPLKAPKAAAPAPAPVVTAAPVEEPKEDKPAKAERTKTTITNVRLSPRLSNAKVTVEQAEEIREFEPDEPVVVREEEPNSVLMSRAQRLFAAPKKTLR</sequence>
<dbReference type="RefSeq" id="WP_176853439.1">
    <property type="nucleotide sequence ID" value="NZ_JABCJD010000002.1"/>
</dbReference>
<dbReference type="Proteomes" id="UP000523601">
    <property type="component" value="Unassembled WGS sequence"/>
</dbReference>